<protein>
    <submittedName>
        <fullName evidence="1">Glutathione synthase/RimK-type ligase-like ATP-grasp enzyme</fullName>
    </submittedName>
</protein>
<gene>
    <name evidence="1" type="ORF">HNR73_001840</name>
</gene>
<dbReference type="RefSeq" id="WP_184786833.1">
    <property type="nucleotide sequence ID" value="NZ_BONT01000013.1"/>
</dbReference>
<accession>A0A841FPW1</accession>
<dbReference type="Gene3D" id="3.30.470.20">
    <property type="entry name" value="ATP-grasp fold, B domain"/>
    <property type="match status" value="1"/>
</dbReference>
<organism evidence="1 2">
    <name type="scientific">Phytomonospora endophytica</name>
    <dbReference type="NCBI Taxonomy" id="714109"/>
    <lineage>
        <taxon>Bacteria</taxon>
        <taxon>Bacillati</taxon>
        <taxon>Actinomycetota</taxon>
        <taxon>Actinomycetes</taxon>
        <taxon>Micromonosporales</taxon>
        <taxon>Micromonosporaceae</taxon>
        <taxon>Phytomonospora</taxon>
    </lineage>
</organism>
<dbReference type="GO" id="GO:0009432">
    <property type="term" value="P:SOS response"/>
    <property type="evidence" value="ECO:0007669"/>
    <property type="project" value="TreeGrafter"/>
</dbReference>
<dbReference type="SUPFAM" id="SSF56059">
    <property type="entry name" value="Glutathione synthetase ATP-binding domain-like"/>
    <property type="match status" value="1"/>
</dbReference>
<dbReference type="PANTHER" id="PTHR21621:SF0">
    <property type="entry name" value="BETA-CITRYLGLUTAMATE SYNTHASE B-RELATED"/>
    <property type="match status" value="1"/>
</dbReference>
<reference evidence="1 2" key="1">
    <citation type="submission" date="2020-08" db="EMBL/GenBank/DDBJ databases">
        <title>Genomic Encyclopedia of Type Strains, Phase IV (KMG-IV): sequencing the most valuable type-strain genomes for metagenomic binning, comparative biology and taxonomic classification.</title>
        <authorList>
            <person name="Goeker M."/>
        </authorList>
    </citation>
    <scope>NUCLEOTIDE SEQUENCE [LARGE SCALE GENOMIC DNA]</scope>
    <source>
        <strain evidence="1 2">YIM 65646</strain>
    </source>
</reference>
<evidence type="ECO:0000313" key="2">
    <source>
        <dbReference type="Proteomes" id="UP000548476"/>
    </source>
</evidence>
<proteinExistence type="predicted"/>
<dbReference type="EMBL" id="JACHGT010000003">
    <property type="protein sequence ID" value="MBB6033990.1"/>
    <property type="molecule type" value="Genomic_DNA"/>
</dbReference>
<dbReference type="GO" id="GO:0005737">
    <property type="term" value="C:cytoplasm"/>
    <property type="evidence" value="ECO:0007669"/>
    <property type="project" value="TreeGrafter"/>
</dbReference>
<name>A0A841FPW1_9ACTN</name>
<dbReference type="AlphaFoldDB" id="A0A841FPW1"/>
<dbReference type="Proteomes" id="UP000548476">
    <property type="component" value="Unassembled WGS sequence"/>
</dbReference>
<comment type="caution">
    <text evidence="1">The sequence shown here is derived from an EMBL/GenBank/DDBJ whole genome shotgun (WGS) entry which is preliminary data.</text>
</comment>
<dbReference type="GO" id="GO:0018169">
    <property type="term" value="F:ribosomal S6-glutamic acid ligase activity"/>
    <property type="evidence" value="ECO:0007669"/>
    <property type="project" value="TreeGrafter"/>
</dbReference>
<evidence type="ECO:0000313" key="1">
    <source>
        <dbReference type="EMBL" id="MBB6033990.1"/>
    </source>
</evidence>
<keyword evidence="1" id="KW-0436">Ligase</keyword>
<sequence length="333" mass="37302">MTELTSTLRRMIWLFPDRESTRTRVKWSAAFWETYAELAKEIGLTFERVAPEAVVIDAMDPKRPKVYIDREIVTREETLFITSPYTLPYQSADTFNQLTLYQVLHEAGFYLPHPADMAVLFNDKLATMFRFADCPVPSVPTIRIGSGRDLVYDDYEPAIAGLPYPAFAKPAGWCSSRGINLARDSHDVRGLLSLAHGGDTTMVFQPYLGNGTADYRVFMIDGEPRGAMLRAPGDGALYPQFSTGAKVRWVDVPDELAEAVAYFGDKLTVPFACVDFLHDGERFYFSEIELDGSILCPDPTDPEAVRIQRELIIARFEAYRSGHARLFAAKGGA</sequence>
<keyword evidence="2" id="KW-1185">Reference proteome</keyword>
<dbReference type="PANTHER" id="PTHR21621">
    <property type="entry name" value="RIBOSOMAL PROTEIN S6 MODIFICATION PROTEIN"/>
    <property type="match status" value="1"/>
</dbReference>